<reference evidence="2" key="1">
    <citation type="submission" date="2020-11" db="EMBL/GenBank/DDBJ databases">
        <authorList>
            <consortium name="DOE Joint Genome Institute"/>
            <person name="Ahrendt S."/>
            <person name="Riley R."/>
            <person name="Andreopoulos W."/>
            <person name="Labutti K."/>
            <person name="Pangilinan J."/>
            <person name="Ruiz-Duenas F.J."/>
            <person name="Barrasa J.M."/>
            <person name="Sanchez-Garcia M."/>
            <person name="Camarero S."/>
            <person name="Miyauchi S."/>
            <person name="Serrano A."/>
            <person name="Linde D."/>
            <person name="Babiker R."/>
            <person name="Drula E."/>
            <person name="Ayuso-Fernandez I."/>
            <person name="Pacheco R."/>
            <person name="Padilla G."/>
            <person name="Ferreira P."/>
            <person name="Barriuso J."/>
            <person name="Kellner H."/>
            <person name="Castanera R."/>
            <person name="Alfaro M."/>
            <person name="Ramirez L."/>
            <person name="Pisabarro A.G."/>
            <person name="Kuo A."/>
            <person name="Tritt A."/>
            <person name="Lipzen A."/>
            <person name="He G."/>
            <person name="Yan M."/>
            <person name="Ng V."/>
            <person name="Cullen D."/>
            <person name="Martin F."/>
            <person name="Rosso M.-N."/>
            <person name="Henrissat B."/>
            <person name="Hibbett D."/>
            <person name="Martinez A.T."/>
            <person name="Grigoriev I.V."/>
        </authorList>
    </citation>
    <scope>NUCLEOTIDE SEQUENCE</scope>
    <source>
        <strain evidence="2">AH 40177</strain>
    </source>
</reference>
<organism evidence="2 3">
    <name type="scientific">Rhodocollybia butyracea</name>
    <dbReference type="NCBI Taxonomy" id="206335"/>
    <lineage>
        <taxon>Eukaryota</taxon>
        <taxon>Fungi</taxon>
        <taxon>Dikarya</taxon>
        <taxon>Basidiomycota</taxon>
        <taxon>Agaricomycotina</taxon>
        <taxon>Agaricomycetes</taxon>
        <taxon>Agaricomycetidae</taxon>
        <taxon>Agaricales</taxon>
        <taxon>Marasmiineae</taxon>
        <taxon>Omphalotaceae</taxon>
        <taxon>Rhodocollybia</taxon>
    </lineage>
</organism>
<keyword evidence="1" id="KW-1133">Transmembrane helix</keyword>
<evidence type="ECO:0000313" key="3">
    <source>
        <dbReference type="Proteomes" id="UP000772434"/>
    </source>
</evidence>
<dbReference type="AlphaFoldDB" id="A0A9P5U7D3"/>
<sequence>MFFFGLSATMRHLWSMLSHMDLQTKAFLVNPNQRFYQNQTIDQVTDRSLVVQPLIGEDQAFDIGVTIWARASPEEERAWLRDAGKNVSETQTRRAVSLIDGPVDLSGFGWRLGGIQNQYEYTSMFNVYGFNTTTPDALFKIIYSDIAFRHVRLSDVSSTTVNFSIPASYFPDFKQWTGQDALKAAFTILPRPNSALRNLKTYSSWIHDSGITQKRAWPFPLGSEENSPKSLGDEATDLISFVMPLVQSFQVPHPCVNASVQTDSSYPIRTNAPFILSRTHVQIIKEFGIMNFDSFNKSHSIIKSAQCGRSLDSNEIDPQYKKMLIWHWNEEESSMKWVTSCHNRDYHRTGILETLFELGTSLDGGSNQTEWAYAPYFEANQNGLGPKDFSPIPTQTICNDSSIDPLDYRTLADPLAFNIPVSGLNISWHITYSGISLSERTIFNAMNSLMAPEDPFYLIKAGSDYQQVMLQDRIDQHNSLFGIYREGNAYGRRRLLLNFLSKSLLIIAGAFDALYWYTRNTTSFISIPGTLLLAVASLVNCEFIIQGRDAWSAYQVLLPPADNVFMMRSNRLSSLLRISQSFLIIPIVLQAIWMSMTALRIECVWPSGSEDTLLRRTIPTLRRIRPNHQERVSERIESSTMRWRSRIVIIASLFIAYHFMLPHVPKIAAQLHPDPDPSVFEAKMLYKDLIMKQNIVDPLFVSGKVFQLVLNNSSGFFAGSYRIAAVLKFVVLALDTLHFISWIVGLPESRGGMDAAYVIYMALMIIEGWQAVTLPKAVNDVDDEQE</sequence>
<dbReference type="OrthoDB" id="2548253at2759"/>
<feature type="transmembrane region" description="Helical" evidence="1">
    <location>
        <begin position="495"/>
        <end position="517"/>
    </location>
</feature>
<gene>
    <name evidence="2" type="ORF">BDP27DRAFT_1324987</name>
</gene>
<name>A0A9P5U7D3_9AGAR</name>
<feature type="transmembrane region" description="Helical" evidence="1">
    <location>
        <begin position="575"/>
        <end position="596"/>
    </location>
</feature>
<evidence type="ECO:0000313" key="2">
    <source>
        <dbReference type="EMBL" id="KAF9069795.1"/>
    </source>
</evidence>
<keyword evidence="3" id="KW-1185">Reference proteome</keyword>
<keyword evidence="1" id="KW-0472">Membrane</keyword>
<proteinExistence type="predicted"/>
<keyword evidence="1" id="KW-0812">Transmembrane</keyword>
<accession>A0A9P5U7D3</accession>
<dbReference type="EMBL" id="JADNRY010000047">
    <property type="protein sequence ID" value="KAF9069795.1"/>
    <property type="molecule type" value="Genomic_DNA"/>
</dbReference>
<feature type="transmembrane region" description="Helical" evidence="1">
    <location>
        <begin position="523"/>
        <end position="545"/>
    </location>
</feature>
<feature type="transmembrane region" description="Helical" evidence="1">
    <location>
        <begin position="723"/>
        <end position="743"/>
    </location>
</feature>
<feature type="transmembrane region" description="Helical" evidence="1">
    <location>
        <begin position="643"/>
        <end position="661"/>
    </location>
</feature>
<comment type="caution">
    <text evidence="2">The sequence shown here is derived from an EMBL/GenBank/DDBJ whole genome shotgun (WGS) entry which is preliminary data.</text>
</comment>
<feature type="transmembrane region" description="Helical" evidence="1">
    <location>
        <begin position="755"/>
        <end position="772"/>
    </location>
</feature>
<dbReference type="Proteomes" id="UP000772434">
    <property type="component" value="Unassembled WGS sequence"/>
</dbReference>
<protein>
    <submittedName>
        <fullName evidence="2">Uncharacterized protein</fullName>
    </submittedName>
</protein>
<evidence type="ECO:0000256" key="1">
    <source>
        <dbReference type="SAM" id="Phobius"/>
    </source>
</evidence>